<gene>
    <name evidence="1" type="ORF">AYI68_g2976</name>
</gene>
<proteinExistence type="predicted"/>
<dbReference type="OrthoDB" id="5545891at2759"/>
<evidence type="ECO:0000313" key="1">
    <source>
        <dbReference type="EMBL" id="OLY82894.1"/>
    </source>
</evidence>
<evidence type="ECO:0000313" key="2">
    <source>
        <dbReference type="Proteomes" id="UP000187455"/>
    </source>
</evidence>
<accession>A0A1R0H194</accession>
<protein>
    <submittedName>
        <fullName evidence="1">Uncharacterized protein</fullName>
    </submittedName>
</protein>
<dbReference type="AlphaFoldDB" id="A0A1R0H194"/>
<dbReference type="STRING" id="133383.A0A1R0H194"/>
<sequence length="205" mass="22814">MEQVAASQNPVSQDQFKLLTEMVQIIPVTDLTAYPELTTALPAIEEDFFRLPLTEEEHKIAVYSYLKTSSMNYNPLTLNDTASSAVKKADIALYTSMHPEIMFASTMRALLADVAATAAQSRLQNLDNCLEHLENPTQLLESESKSLTGQESLYTLIFKKSAQRRQISQHFFRRQQCTISKESCSSNTVTAPNTTVATTADAIKN</sequence>
<reference evidence="1 2" key="1">
    <citation type="journal article" date="2016" name="Mol. Biol. Evol.">
        <title>Genome-Wide Survey of Gut Fungi (Harpellales) Reveals the First Horizontally Transferred Ubiquitin Gene from a Mosquito Host.</title>
        <authorList>
            <person name="Wang Y."/>
            <person name="White M.M."/>
            <person name="Kvist S."/>
            <person name="Moncalvo J.M."/>
        </authorList>
    </citation>
    <scope>NUCLEOTIDE SEQUENCE [LARGE SCALE GENOMIC DNA]</scope>
    <source>
        <strain evidence="1 2">ALG-7-W6</strain>
    </source>
</reference>
<name>A0A1R0H194_9FUNG</name>
<keyword evidence="2" id="KW-1185">Reference proteome</keyword>
<dbReference type="Proteomes" id="UP000187455">
    <property type="component" value="Unassembled WGS sequence"/>
</dbReference>
<dbReference type="EMBL" id="LSSL01001190">
    <property type="protein sequence ID" value="OLY82894.1"/>
    <property type="molecule type" value="Genomic_DNA"/>
</dbReference>
<organism evidence="1 2">
    <name type="scientific">Smittium mucronatum</name>
    <dbReference type="NCBI Taxonomy" id="133383"/>
    <lineage>
        <taxon>Eukaryota</taxon>
        <taxon>Fungi</taxon>
        <taxon>Fungi incertae sedis</taxon>
        <taxon>Zoopagomycota</taxon>
        <taxon>Kickxellomycotina</taxon>
        <taxon>Harpellomycetes</taxon>
        <taxon>Harpellales</taxon>
        <taxon>Legeriomycetaceae</taxon>
        <taxon>Smittium</taxon>
    </lineage>
</organism>
<comment type="caution">
    <text evidence="1">The sequence shown here is derived from an EMBL/GenBank/DDBJ whole genome shotgun (WGS) entry which is preliminary data.</text>
</comment>